<evidence type="ECO:0000259" key="4">
    <source>
        <dbReference type="Pfam" id="PF03763"/>
    </source>
</evidence>
<dbReference type="PANTHER" id="PTHR31775:SF23">
    <property type="entry name" value="REMORIN-LIKE"/>
    <property type="match status" value="1"/>
</dbReference>
<feature type="domain" description="Remorin C-terminal" evidence="4">
    <location>
        <begin position="42"/>
        <end position="147"/>
    </location>
</feature>
<dbReference type="InterPro" id="IPR005516">
    <property type="entry name" value="Remorin_C"/>
</dbReference>
<organism evidence="6">
    <name type="scientific">Solanum lycopersicum</name>
    <name type="common">Tomato</name>
    <name type="synonym">Lycopersicon esculentum</name>
    <dbReference type="NCBI Taxonomy" id="4081"/>
    <lineage>
        <taxon>Eukaryota</taxon>
        <taxon>Viridiplantae</taxon>
        <taxon>Streptophyta</taxon>
        <taxon>Embryophyta</taxon>
        <taxon>Tracheophyta</taxon>
        <taxon>Spermatophyta</taxon>
        <taxon>Magnoliopsida</taxon>
        <taxon>eudicotyledons</taxon>
        <taxon>Gunneridae</taxon>
        <taxon>Pentapetalae</taxon>
        <taxon>asterids</taxon>
        <taxon>lamiids</taxon>
        <taxon>Solanales</taxon>
        <taxon>Solanaceae</taxon>
        <taxon>Solanoideae</taxon>
        <taxon>Solaneae</taxon>
        <taxon>Solanum</taxon>
        <taxon>Solanum subgen. Lycopersicon</taxon>
    </lineage>
</organism>
<dbReference type="InterPro" id="IPR005518">
    <property type="entry name" value="Remorin_N"/>
</dbReference>
<dbReference type="SMR" id="A0A3Q7GK79"/>
<evidence type="ECO:0000313" key="6">
    <source>
        <dbReference type="EnsemblPlants" id="Solyc05g048820.3.1"/>
    </source>
</evidence>
<dbReference type="AlphaFoldDB" id="A0A3Q7GK79"/>
<feature type="domain" description="Remorin N-terminal" evidence="5">
    <location>
        <begin position="7"/>
        <end position="38"/>
    </location>
</feature>
<dbReference type="OMA" id="RREDQIM"/>
<evidence type="ECO:0008006" key="8">
    <source>
        <dbReference type="Google" id="ProtNLM"/>
    </source>
</evidence>
<gene>
    <name evidence="6" type="primary">LOC101259048</name>
</gene>
<reference evidence="6" key="2">
    <citation type="submission" date="2019-01" db="UniProtKB">
        <authorList>
            <consortium name="EnsemblPlants"/>
        </authorList>
    </citation>
    <scope>IDENTIFICATION</scope>
    <source>
        <strain evidence="6">cv. Heinz 1706</strain>
    </source>
</reference>
<dbReference type="Pfam" id="PF03763">
    <property type="entry name" value="Remorin_C"/>
    <property type="match status" value="1"/>
</dbReference>
<dbReference type="PANTHER" id="PTHR31775">
    <property type="entry name" value="OS02G0117200 PROTEIN"/>
    <property type="match status" value="1"/>
</dbReference>
<reference evidence="6" key="1">
    <citation type="journal article" date="2012" name="Nature">
        <title>The tomato genome sequence provides insights into fleshy fruit evolution.</title>
        <authorList>
            <consortium name="Tomato Genome Consortium"/>
        </authorList>
    </citation>
    <scope>NUCLEOTIDE SEQUENCE [LARGE SCALE GENOMIC DNA]</scope>
    <source>
        <strain evidence="6">cv. Heinz 1706</strain>
    </source>
</reference>
<dbReference type="Gramene" id="Solyc05g048820.3.1">
    <property type="protein sequence ID" value="Solyc05g048820.3.1"/>
    <property type="gene ID" value="Solyc05g048820.3"/>
</dbReference>
<keyword evidence="2" id="KW-0175">Coiled coil</keyword>
<dbReference type="Pfam" id="PF03766">
    <property type="entry name" value="Remorin_N"/>
    <property type="match status" value="1"/>
</dbReference>
<dbReference type="OrthoDB" id="684343at2759"/>
<keyword evidence="7" id="KW-1185">Reference proteome</keyword>
<dbReference type="STRING" id="4081.A0A3Q7GK79"/>
<protein>
    <recommendedName>
        <fullName evidence="8">Remorin C-terminal domain-containing protein</fullName>
    </recommendedName>
</protein>
<accession>A0A3Q7GK79</accession>
<evidence type="ECO:0000256" key="3">
    <source>
        <dbReference type="SAM" id="MobiDB-lite"/>
    </source>
</evidence>
<evidence type="ECO:0000256" key="2">
    <source>
        <dbReference type="SAM" id="Coils"/>
    </source>
</evidence>
<dbReference type="EnsemblPlants" id="Solyc05g048820.3.1">
    <property type="protein sequence ID" value="Solyc05g048820.3.1"/>
    <property type="gene ID" value="Solyc05g048820.3"/>
</dbReference>
<dbReference type="PaxDb" id="4081-Solyc05g048820.2.1"/>
<feature type="compositionally biased region" description="Polar residues" evidence="3">
    <location>
        <begin position="1"/>
        <end position="27"/>
    </location>
</feature>
<sequence length="153" mass="17098">MATNNYKAVTTLPPQNTNPSTNKSSKGSAERDTALAQLSNDKKSAFVKAWEESEKSKVDNKAQKKLSKVAAWENKKKAHLDAKLKKLEVRLEQKKAEYAEKLKNKEALIHKEAEEKKAMVEAKRGEQILKTEDMAAKYRATGQNPKKLLGCVG</sequence>
<dbReference type="KEGG" id="sly:101259048"/>
<dbReference type="GeneID" id="101259048"/>
<proteinExistence type="inferred from homology"/>
<dbReference type="RefSeq" id="XP_004240109.1">
    <property type="nucleotide sequence ID" value="XM_004240061.5"/>
</dbReference>
<comment type="similarity">
    <text evidence="1">Belongs to the remorin family.</text>
</comment>
<evidence type="ECO:0000259" key="5">
    <source>
        <dbReference type="Pfam" id="PF03766"/>
    </source>
</evidence>
<evidence type="ECO:0000313" key="7">
    <source>
        <dbReference type="Proteomes" id="UP000004994"/>
    </source>
</evidence>
<dbReference type="InParanoid" id="A0A3Q7GK79"/>
<name>A0A3Q7GK79_SOLLC</name>
<evidence type="ECO:0000256" key="1">
    <source>
        <dbReference type="ARBA" id="ARBA00005711"/>
    </source>
</evidence>
<feature type="region of interest" description="Disordered" evidence="3">
    <location>
        <begin position="1"/>
        <end position="38"/>
    </location>
</feature>
<feature type="coiled-coil region" evidence="2">
    <location>
        <begin position="77"/>
        <end position="115"/>
    </location>
</feature>
<dbReference type="Proteomes" id="UP000004994">
    <property type="component" value="Chromosome 5"/>
</dbReference>